<dbReference type="AlphaFoldDB" id="A0A1G5S7X7"/>
<dbReference type="CDD" id="cd06261">
    <property type="entry name" value="TM_PBP2"/>
    <property type="match status" value="1"/>
</dbReference>
<evidence type="ECO:0000259" key="7">
    <source>
        <dbReference type="PROSITE" id="PS50928"/>
    </source>
</evidence>
<evidence type="ECO:0000256" key="6">
    <source>
        <dbReference type="RuleBase" id="RU363032"/>
    </source>
</evidence>
<evidence type="ECO:0000256" key="4">
    <source>
        <dbReference type="ARBA" id="ARBA00022989"/>
    </source>
</evidence>
<reference evidence="8 9" key="1">
    <citation type="submission" date="2016-10" db="EMBL/GenBank/DDBJ databases">
        <authorList>
            <person name="de Groot N.N."/>
        </authorList>
    </citation>
    <scope>NUCLEOTIDE SEQUENCE [LARGE SCALE GENOMIC DNA]</scope>
    <source>
        <strain evidence="8 9">DSM 2784</strain>
    </source>
</reference>
<keyword evidence="9" id="KW-1185">Reference proteome</keyword>
<sequence>MSLFQYMINNSSRIAARALEHLFIASSALLLAMLVAIPIGILLTRYERIAKIVLGIGNIIMTIPSLALLAFMLPVLGIGNKPAIAALFLYALMPIMRNTYTGINKVQPSLIECARGMGMTDFQVLYSIELPLALSIILAGIRTTFVILIGWATLAAFIGGGGLGQLIWAGLNNINYNLILSGAIPAAGLALLADLMLGQLEHLLTPRGIRKKQSKE</sequence>
<comment type="similarity">
    <text evidence="6">Belongs to the binding-protein-dependent transport system permease family.</text>
</comment>
<dbReference type="InterPro" id="IPR051204">
    <property type="entry name" value="ABC_transp_perm/SBD"/>
</dbReference>
<feature type="domain" description="ABC transmembrane type-1" evidence="7">
    <location>
        <begin position="18"/>
        <end position="197"/>
    </location>
</feature>
<feature type="transmembrane region" description="Helical" evidence="6">
    <location>
        <begin position="174"/>
        <end position="197"/>
    </location>
</feature>
<evidence type="ECO:0000256" key="2">
    <source>
        <dbReference type="ARBA" id="ARBA00022448"/>
    </source>
</evidence>
<dbReference type="PROSITE" id="PS50928">
    <property type="entry name" value="ABC_TM1"/>
    <property type="match status" value="1"/>
</dbReference>
<dbReference type="GO" id="GO:0055085">
    <property type="term" value="P:transmembrane transport"/>
    <property type="evidence" value="ECO:0007669"/>
    <property type="project" value="InterPro"/>
</dbReference>
<proteinExistence type="inferred from homology"/>
<dbReference type="InterPro" id="IPR035906">
    <property type="entry name" value="MetI-like_sf"/>
</dbReference>
<feature type="transmembrane region" description="Helical" evidence="6">
    <location>
        <begin position="123"/>
        <end position="141"/>
    </location>
</feature>
<dbReference type="RefSeq" id="WP_092593014.1">
    <property type="nucleotide sequence ID" value="NZ_FMWL01000024.1"/>
</dbReference>
<evidence type="ECO:0000313" key="9">
    <source>
        <dbReference type="Proteomes" id="UP000199208"/>
    </source>
</evidence>
<dbReference type="EMBL" id="FMWL01000024">
    <property type="protein sequence ID" value="SCZ81821.1"/>
    <property type="molecule type" value="Genomic_DNA"/>
</dbReference>
<evidence type="ECO:0000256" key="1">
    <source>
        <dbReference type="ARBA" id="ARBA00004141"/>
    </source>
</evidence>
<keyword evidence="2 6" id="KW-0813">Transport</keyword>
<dbReference type="FunFam" id="1.10.3720.10:FF:000001">
    <property type="entry name" value="Glycine betaine ABC transporter, permease"/>
    <property type="match status" value="1"/>
</dbReference>
<evidence type="ECO:0000313" key="8">
    <source>
        <dbReference type="EMBL" id="SCZ81821.1"/>
    </source>
</evidence>
<dbReference type="PANTHER" id="PTHR30177:SF4">
    <property type="entry name" value="OSMOPROTECTANT IMPORT PERMEASE PROTEIN OSMW"/>
    <property type="match status" value="1"/>
</dbReference>
<accession>A0A1G5S7X7</accession>
<feature type="transmembrane region" description="Helical" evidence="6">
    <location>
        <begin position="49"/>
        <end position="71"/>
    </location>
</feature>
<keyword evidence="4 6" id="KW-1133">Transmembrane helix</keyword>
<dbReference type="GO" id="GO:0031460">
    <property type="term" value="P:glycine betaine transport"/>
    <property type="evidence" value="ECO:0007669"/>
    <property type="project" value="TreeGrafter"/>
</dbReference>
<evidence type="ECO:0000256" key="5">
    <source>
        <dbReference type="ARBA" id="ARBA00023136"/>
    </source>
</evidence>
<feature type="transmembrane region" description="Helical" evidence="6">
    <location>
        <begin position="148"/>
        <end position="168"/>
    </location>
</feature>
<gene>
    <name evidence="8" type="ORF">SAMN03080599_03066</name>
</gene>
<dbReference type="STRING" id="1120920.SAMN03080599_03066"/>
<dbReference type="GO" id="GO:0005886">
    <property type="term" value="C:plasma membrane"/>
    <property type="evidence" value="ECO:0007669"/>
    <property type="project" value="UniProtKB-SubCell"/>
</dbReference>
<dbReference type="InterPro" id="IPR000515">
    <property type="entry name" value="MetI-like"/>
</dbReference>
<dbReference type="Gene3D" id="1.10.3720.10">
    <property type="entry name" value="MetI-like"/>
    <property type="match status" value="1"/>
</dbReference>
<keyword evidence="5 6" id="KW-0472">Membrane</keyword>
<dbReference type="PANTHER" id="PTHR30177">
    <property type="entry name" value="GLYCINE BETAINE/L-PROLINE TRANSPORT SYSTEM PERMEASE PROTEIN PROW"/>
    <property type="match status" value="1"/>
</dbReference>
<feature type="transmembrane region" description="Helical" evidence="6">
    <location>
        <begin position="21"/>
        <end position="43"/>
    </location>
</feature>
<name>A0A1G5S7X7_9FIRM</name>
<protein>
    <submittedName>
        <fullName evidence="8">Osmoprotectant transport system permease protein</fullName>
    </submittedName>
</protein>
<feature type="transmembrane region" description="Helical" evidence="6">
    <location>
        <begin position="83"/>
        <end position="103"/>
    </location>
</feature>
<evidence type="ECO:0000256" key="3">
    <source>
        <dbReference type="ARBA" id="ARBA00022692"/>
    </source>
</evidence>
<keyword evidence="3 6" id="KW-0812">Transmembrane</keyword>
<dbReference type="Pfam" id="PF00528">
    <property type="entry name" value="BPD_transp_1"/>
    <property type="match status" value="1"/>
</dbReference>
<comment type="subcellular location">
    <subcellularLocation>
        <location evidence="6">Cell membrane</location>
        <topology evidence="6">Multi-pass membrane protein</topology>
    </subcellularLocation>
    <subcellularLocation>
        <location evidence="1">Membrane</location>
        <topology evidence="1">Multi-pass membrane protein</topology>
    </subcellularLocation>
</comment>
<dbReference type="OrthoDB" id="9801163at2"/>
<organism evidence="8 9">
    <name type="scientific">Acidaminobacter hydrogenoformans DSM 2784</name>
    <dbReference type="NCBI Taxonomy" id="1120920"/>
    <lineage>
        <taxon>Bacteria</taxon>
        <taxon>Bacillati</taxon>
        <taxon>Bacillota</taxon>
        <taxon>Clostridia</taxon>
        <taxon>Peptostreptococcales</taxon>
        <taxon>Acidaminobacteraceae</taxon>
        <taxon>Acidaminobacter</taxon>
    </lineage>
</organism>
<dbReference type="Proteomes" id="UP000199208">
    <property type="component" value="Unassembled WGS sequence"/>
</dbReference>
<dbReference type="SUPFAM" id="SSF161098">
    <property type="entry name" value="MetI-like"/>
    <property type="match status" value="1"/>
</dbReference>